<dbReference type="Pfam" id="PF01917">
    <property type="entry name" value="Flagellin_arch-type"/>
    <property type="match status" value="1"/>
</dbReference>
<keyword evidence="3" id="KW-1185">Reference proteome</keyword>
<keyword evidence="1" id="KW-0812">Transmembrane</keyword>
<name>A0A8J7W848_9EURY</name>
<reference evidence="2" key="1">
    <citation type="submission" date="2014-12" db="EMBL/GenBank/DDBJ databases">
        <authorList>
            <person name="Huang H.-H."/>
            <person name="Chen S.-C."/>
            <person name="Lai M.-C."/>
        </authorList>
    </citation>
    <scope>NUCLEOTIDE SEQUENCE</scope>
    <source>
        <strain evidence="2">K1F9705b</strain>
    </source>
</reference>
<protein>
    <recommendedName>
        <fullName evidence="4">Flagellin</fullName>
    </recommendedName>
</protein>
<evidence type="ECO:0008006" key="4">
    <source>
        <dbReference type="Google" id="ProtNLM"/>
    </source>
</evidence>
<comment type="caution">
    <text evidence="2">The sequence shown here is derived from an EMBL/GenBank/DDBJ whole genome shotgun (WGS) entry which is preliminary data.</text>
</comment>
<keyword evidence="1" id="KW-1133">Transmembrane helix</keyword>
<keyword evidence="1" id="KW-0472">Membrane</keyword>
<dbReference type="RefSeq" id="WP_211530010.1">
    <property type="nucleotide sequence ID" value="NZ_JWHL01000002.1"/>
</dbReference>
<dbReference type="OrthoDB" id="135845at2157"/>
<gene>
    <name evidence="2" type="ORF">RJ53_02345</name>
</gene>
<sequence length="165" mass="18229">MTSETFVTAIFLVTAIIAAGVLVNAIFPSIYQASETFVAGSHEMDDRMRTDIRVINTALHSSDDTAYIWIKNTGVNPIQENLISGFDIFLGETGQYQRLTYVEGGVPDAGEWRFILYDDNGNDLWDRGETLEIIAKAGVVSSGDRIVFQVVLQNGVRRSTEFTAV</sequence>
<dbReference type="GO" id="GO:0097588">
    <property type="term" value="P:archaeal or bacterial-type flagellum-dependent cell motility"/>
    <property type="evidence" value="ECO:0007669"/>
    <property type="project" value="InterPro"/>
</dbReference>
<organism evidence="2 3">
    <name type="scientific">Methanocalculus chunghsingensis</name>
    <dbReference type="NCBI Taxonomy" id="156457"/>
    <lineage>
        <taxon>Archaea</taxon>
        <taxon>Methanobacteriati</taxon>
        <taxon>Methanobacteriota</taxon>
        <taxon>Stenosarchaea group</taxon>
        <taxon>Methanomicrobia</taxon>
        <taxon>Methanomicrobiales</taxon>
        <taxon>Methanocalculaceae</taxon>
        <taxon>Methanocalculus</taxon>
    </lineage>
</organism>
<evidence type="ECO:0000256" key="1">
    <source>
        <dbReference type="SAM" id="Phobius"/>
    </source>
</evidence>
<feature type="transmembrane region" description="Helical" evidence="1">
    <location>
        <begin position="6"/>
        <end position="27"/>
    </location>
</feature>
<dbReference type="InterPro" id="IPR002774">
    <property type="entry name" value="Flagellin_arc-type"/>
</dbReference>
<evidence type="ECO:0000313" key="2">
    <source>
        <dbReference type="EMBL" id="MBR1368400.1"/>
    </source>
</evidence>
<accession>A0A8J7W848</accession>
<dbReference type="Proteomes" id="UP000730161">
    <property type="component" value="Unassembled WGS sequence"/>
</dbReference>
<dbReference type="AlphaFoldDB" id="A0A8J7W848"/>
<dbReference type="EMBL" id="JWHL01000002">
    <property type="protein sequence ID" value="MBR1368400.1"/>
    <property type="molecule type" value="Genomic_DNA"/>
</dbReference>
<dbReference type="GO" id="GO:0005198">
    <property type="term" value="F:structural molecule activity"/>
    <property type="evidence" value="ECO:0007669"/>
    <property type="project" value="InterPro"/>
</dbReference>
<proteinExistence type="predicted"/>
<evidence type="ECO:0000313" key="3">
    <source>
        <dbReference type="Proteomes" id="UP000730161"/>
    </source>
</evidence>